<keyword evidence="1" id="KW-0732">Signal</keyword>
<feature type="signal peptide" evidence="1">
    <location>
        <begin position="1"/>
        <end position="23"/>
    </location>
</feature>
<proteinExistence type="predicted"/>
<evidence type="ECO:0000256" key="1">
    <source>
        <dbReference type="SAM" id="SignalP"/>
    </source>
</evidence>
<accession>A0A498IVC3</accession>
<gene>
    <name evidence="2" type="ORF">DVH24_017248</name>
</gene>
<dbReference type="EMBL" id="RDQH01000336">
    <property type="protein sequence ID" value="RXH86195.1"/>
    <property type="molecule type" value="Genomic_DNA"/>
</dbReference>
<dbReference type="AlphaFoldDB" id="A0A498IVC3"/>
<evidence type="ECO:0000313" key="3">
    <source>
        <dbReference type="Proteomes" id="UP000290289"/>
    </source>
</evidence>
<reference evidence="2 3" key="1">
    <citation type="submission" date="2018-10" db="EMBL/GenBank/DDBJ databases">
        <title>A high-quality apple genome assembly.</title>
        <authorList>
            <person name="Hu J."/>
        </authorList>
    </citation>
    <scope>NUCLEOTIDE SEQUENCE [LARGE SCALE GENOMIC DNA]</scope>
    <source>
        <strain evidence="3">cv. HFTH1</strain>
        <tissue evidence="2">Young leaf</tissue>
    </source>
</reference>
<protein>
    <submittedName>
        <fullName evidence="2">Uncharacterized protein</fullName>
    </submittedName>
</protein>
<name>A0A498IVC3_MALDO</name>
<evidence type="ECO:0000313" key="2">
    <source>
        <dbReference type="EMBL" id="RXH86195.1"/>
    </source>
</evidence>
<comment type="caution">
    <text evidence="2">The sequence shown here is derived from an EMBL/GenBank/DDBJ whole genome shotgun (WGS) entry which is preliminary data.</text>
</comment>
<organism evidence="2 3">
    <name type="scientific">Malus domestica</name>
    <name type="common">Apple</name>
    <name type="synonym">Pyrus malus</name>
    <dbReference type="NCBI Taxonomy" id="3750"/>
    <lineage>
        <taxon>Eukaryota</taxon>
        <taxon>Viridiplantae</taxon>
        <taxon>Streptophyta</taxon>
        <taxon>Embryophyta</taxon>
        <taxon>Tracheophyta</taxon>
        <taxon>Spermatophyta</taxon>
        <taxon>Magnoliopsida</taxon>
        <taxon>eudicotyledons</taxon>
        <taxon>Gunneridae</taxon>
        <taxon>Pentapetalae</taxon>
        <taxon>rosids</taxon>
        <taxon>fabids</taxon>
        <taxon>Rosales</taxon>
        <taxon>Rosaceae</taxon>
        <taxon>Amygdaloideae</taxon>
        <taxon>Maleae</taxon>
        <taxon>Malus</taxon>
    </lineage>
</organism>
<keyword evidence="3" id="KW-1185">Reference proteome</keyword>
<sequence>MFLQLESHLVLWWNLNFIRGIKAGCLMCKAQRPYVLRITDLWCPYVKLENSPYMRGHVESMNTSKKE</sequence>
<feature type="chain" id="PRO_5019783697" evidence="1">
    <location>
        <begin position="24"/>
        <end position="67"/>
    </location>
</feature>
<dbReference type="Proteomes" id="UP000290289">
    <property type="component" value="Chromosome 10"/>
</dbReference>